<accession>A0A9W7GLZ5</accession>
<dbReference type="AlphaFoldDB" id="A0A9W7GLZ5"/>
<name>A0A9W7GLZ5_9STRA</name>
<dbReference type="SUPFAM" id="SSF52141">
    <property type="entry name" value="Uracil-DNA glycosylase-like"/>
    <property type="match status" value="1"/>
</dbReference>
<dbReference type="OrthoDB" id="195930at2759"/>
<dbReference type="InterPro" id="IPR036895">
    <property type="entry name" value="Uracil-DNA_glycosylase-like_sf"/>
</dbReference>
<dbReference type="Proteomes" id="UP001165065">
    <property type="component" value="Unassembled WGS sequence"/>
</dbReference>
<proteinExistence type="predicted"/>
<gene>
    <name evidence="1" type="ORF">TrCOL_g3065</name>
</gene>
<keyword evidence="2" id="KW-1185">Reference proteome</keyword>
<evidence type="ECO:0000313" key="2">
    <source>
        <dbReference type="Proteomes" id="UP001165065"/>
    </source>
</evidence>
<organism evidence="1 2">
    <name type="scientific">Triparma columacea</name>
    <dbReference type="NCBI Taxonomy" id="722753"/>
    <lineage>
        <taxon>Eukaryota</taxon>
        <taxon>Sar</taxon>
        <taxon>Stramenopiles</taxon>
        <taxon>Ochrophyta</taxon>
        <taxon>Bolidophyceae</taxon>
        <taxon>Parmales</taxon>
        <taxon>Triparmaceae</taxon>
        <taxon>Triparma</taxon>
    </lineage>
</organism>
<protein>
    <submittedName>
        <fullName evidence="1">Uncharacterized protein</fullName>
    </submittedName>
</protein>
<reference evidence="2" key="1">
    <citation type="journal article" date="2023" name="Commun. Biol.">
        <title>Genome analysis of Parmales, the sister group of diatoms, reveals the evolutionary specialization of diatoms from phago-mixotrophs to photoautotrophs.</title>
        <authorList>
            <person name="Ban H."/>
            <person name="Sato S."/>
            <person name="Yoshikawa S."/>
            <person name="Yamada K."/>
            <person name="Nakamura Y."/>
            <person name="Ichinomiya M."/>
            <person name="Sato N."/>
            <person name="Blanc-Mathieu R."/>
            <person name="Endo H."/>
            <person name="Kuwata A."/>
            <person name="Ogata H."/>
        </authorList>
    </citation>
    <scope>NUCLEOTIDE SEQUENCE [LARGE SCALE GENOMIC DNA]</scope>
</reference>
<sequence>MVKQEEDDFADFPPKKLQIVKQEEDDFAADVPPKKKSKRGGSTVFQMSFDAIVDPLSQTQHTLILGTFPSEKSQNWGEKLVSDKTNQLLKKAKAKSLSFLPKAKQDEISESANLYAEAEIFKRGGEGQMNYGNFKNPFWNIAGIALGFKRELITYEEKKAALTTNGYCLWDVCKSVTKKKGSSLDNDINHSEPNDIFGLLAAFPTIKRIVFPQTSANYFIKHFKHLLETDPSTPHPPPEENFTFYISDDPAGAEARKLFIKEAHKNVLTGTSSSPRRVIELVLVPSTSPANCRNGSTPPFKEKKWLVGCYGWSALKPESDYKCACCGEVGLHYTVDCTIYKDPDTKKAWTDNRKKLNKDQGKYPARIKELWDCDNWYV</sequence>
<comment type="caution">
    <text evidence="1">The sequence shown here is derived from an EMBL/GenBank/DDBJ whole genome shotgun (WGS) entry which is preliminary data.</text>
</comment>
<dbReference type="Gene3D" id="3.40.470.10">
    <property type="entry name" value="Uracil-DNA glycosylase-like domain"/>
    <property type="match status" value="1"/>
</dbReference>
<evidence type="ECO:0000313" key="1">
    <source>
        <dbReference type="EMBL" id="GMI47329.1"/>
    </source>
</evidence>
<dbReference type="EMBL" id="BRYA01000340">
    <property type="protein sequence ID" value="GMI47329.1"/>
    <property type="molecule type" value="Genomic_DNA"/>
</dbReference>